<name>A0A1Z4LP63_9CYAN</name>
<dbReference type="Pfam" id="PF13641">
    <property type="entry name" value="Glyco_tranf_2_3"/>
    <property type="match status" value="1"/>
</dbReference>
<keyword evidence="6" id="KW-1185">Reference proteome</keyword>
<evidence type="ECO:0000256" key="3">
    <source>
        <dbReference type="ARBA" id="ARBA00022679"/>
    </source>
</evidence>
<keyword evidence="2" id="KW-0328">Glycosyltransferase</keyword>
<organism evidence="5 6">
    <name type="scientific">Calothrix parasitica NIES-267</name>
    <dbReference type="NCBI Taxonomy" id="1973488"/>
    <lineage>
        <taxon>Bacteria</taxon>
        <taxon>Bacillati</taxon>
        <taxon>Cyanobacteriota</taxon>
        <taxon>Cyanophyceae</taxon>
        <taxon>Nostocales</taxon>
        <taxon>Calotrichaceae</taxon>
        <taxon>Calothrix</taxon>
    </lineage>
</organism>
<keyword evidence="4" id="KW-0812">Transmembrane</keyword>
<evidence type="ECO:0000256" key="4">
    <source>
        <dbReference type="SAM" id="Phobius"/>
    </source>
</evidence>
<dbReference type="PANTHER" id="PTHR43630">
    <property type="entry name" value="POLY-BETA-1,6-N-ACETYL-D-GLUCOSAMINE SYNTHASE"/>
    <property type="match status" value="1"/>
</dbReference>
<gene>
    <name evidence="5" type="ORF">NIES267_24500</name>
</gene>
<dbReference type="GO" id="GO:0016757">
    <property type="term" value="F:glycosyltransferase activity"/>
    <property type="evidence" value="ECO:0007669"/>
    <property type="project" value="UniProtKB-KW"/>
</dbReference>
<protein>
    <recommendedName>
        <fullName evidence="7">Glycosyl transferase</fullName>
    </recommendedName>
</protein>
<accession>A0A1Z4LP63</accession>
<keyword evidence="4" id="KW-0472">Membrane</keyword>
<evidence type="ECO:0000256" key="1">
    <source>
        <dbReference type="ARBA" id="ARBA00006739"/>
    </source>
</evidence>
<comment type="similarity">
    <text evidence="1">Belongs to the glycosyltransferase 2 family.</text>
</comment>
<evidence type="ECO:0000256" key="2">
    <source>
        <dbReference type="ARBA" id="ARBA00022676"/>
    </source>
</evidence>
<dbReference type="PANTHER" id="PTHR43630:SF1">
    <property type="entry name" value="POLY-BETA-1,6-N-ACETYL-D-GLUCOSAMINE SYNTHASE"/>
    <property type="match status" value="1"/>
</dbReference>
<dbReference type="InterPro" id="IPR029044">
    <property type="entry name" value="Nucleotide-diphossugar_trans"/>
</dbReference>
<keyword evidence="4" id="KW-1133">Transmembrane helix</keyword>
<dbReference type="AlphaFoldDB" id="A0A1Z4LP63"/>
<evidence type="ECO:0000313" key="6">
    <source>
        <dbReference type="Proteomes" id="UP000218418"/>
    </source>
</evidence>
<feature type="transmembrane region" description="Helical" evidence="4">
    <location>
        <begin position="303"/>
        <end position="325"/>
    </location>
</feature>
<dbReference type="SUPFAM" id="SSF53448">
    <property type="entry name" value="Nucleotide-diphospho-sugar transferases"/>
    <property type="match status" value="1"/>
</dbReference>
<dbReference type="EMBL" id="AP018227">
    <property type="protein sequence ID" value="BAY82964.1"/>
    <property type="molecule type" value="Genomic_DNA"/>
</dbReference>
<evidence type="ECO:0008006" key="7">
    <source>
        <dbReference type="Google" id="ProtNLM"/>
    </source>
</evidence>
<sequence length="406" mass="45175">MYESILRLVALYAIKFILISLSLTILIVCLFFLIECIAAVRIKPFPVYEGKWQNTKIAVLIPAHDEEISIASTLETIIPALKKQDDVVVVADNCSDRTAKIAREMGATVIERFDSINKGKGYALDYGLEFMEAEPPDIVLMIDADCIVDEDAIKKLTECASITNRPVQATYLMVRPKNSNSAKEFVSEFAAIVKNVVRPLGLKRLGIPSPLLGTGMAFPWSVIRSVNVASGNLLEDIKLGLDLNIVGHQPIYYPQARVRAYFPSSLQAAKSQKTRWIHGHLGLIKAYVPMLFKQAFLQKRFDLLFSILDLCIPPLTLLVLVWSVLTSCSLIVGLSQISWIPAIISLTAGFSLITALTVAWAKFAKSIPLSKLVTVPLYILWKIPVYVKFIIAPQKAWVRTERDKVS</sequence>
<dbReference type="OrthoDB" id="9797391at2"/>
<dbReference type="CDD" id="cd06438">
    <property type="entry name" value="EpsO_like"/>
    <property type="match status" value="1"/>
</dbReference>
<dbReference type="Gene3D" id="3.90.550.10">
    <property type="entry name" value="Spore Coat Polysaccharide Biosynthesis Protein SpsA, Chain A"/>
    <property type="match status" value="1"/>
</dbReference>
<feature type="transmembrane region" description="Helical" evidence="4">
    <location>
        <begin position="12"/>
        <end position="34"/>
    </location>
</feature>
<keyword evidence="3" id="KW-0808">Transferase</keyword>
<dbReference type="Proteomes" id="UP000218418">
    <property type="component" value="Chromosome"/>
</dbReference>
<evidence type="ECO:0000313" key="5">
    <source>
        <dbReference type="EMBL" id="BAY82964.1"/>
    </source>
</evidence>
<proteinExistence type="inferred from homology"/>
<reference evidence="5 6" key="1">
    <citation type="submission" date="2017-06" db="EMBL/GenBank/DDBJ databases">
        <title>Genome sequencing of cyanobaciteial culture collection at National Institute for Environmental Studies (NIES).</title>
        <authorList>
            <person name="Hirose Y."/>
            <person name="Shimura Y."/>
            <person name="Fujisawa T."/>
            <person name="Nakamura Y."/>
            <person name="Kawachi M."/>
        </authorList>
    </citation>
    <scope>NUCLEOTIDE SEQUENCE [LARGE SCALE GENOMIC DNA]</scope>
    <source>
        <strain evidence="5 6">NIES-267</strain>
    </source>
</reference>
<feature type="transmembrane region" description="Helical" evidence="4">
    <location>
        <begin position="337"/>
        <end position="361"/>
    </location>
</feature>